<dbReference type="OrthoDB" id="2269373at2759"/>
<dbReference type="InterPro" id="IPR036864">
    <property type="entry name" value="Zn2-C6_fun-type_DNA-bd_sf"/>
</dbReference>
<dbReference type="GO" id="GO:0005634">
    <property type="term" value="C:nucleus"/>
    <property type="evidence" value="ECO:0007669"/>
    <property type="project" value="UniProtKB-SubCell"/>
</dbReference>
<feature type="region of interest" description="Disordered" evidence="4">
    <location>
        <begin position="1"/>
        <end position="52"/>
    </location>
</feature>
<feature type="domain" description="Zn(2)-C6 fungal-type" evidence="5">
    <location>
        <begin position="61"/>
        <end position="91"/>
    </location>
</feature>
<dbReference type="InterPro" id="IPR001138">
    <property type="entry name" value="Zn2Cys6_DnaBD"/>
</dbReference>
<dbReference type="PROSITE" id="PS50048">
    <property type="entry name" value="ZN2_CY6_FUNGAL_2"/>
    <property type="match status" value="1"/>
</dbReference>
<keyword evidence="7" id="KW-1185">Reference proteome</keyword>
<name>A0A9W7W524_9PEZI</name>
<comment type="subcellular location">
    <subcellularLocation>
        <location evidence="1">Nucleus</location>
    </subcellularLocation>
</comment>
<feature type="compositionally biased region" description="Polar residues" evidence="4">
    <location>
        <begin position="622"/>
        <end position="635"/>
    </location>
</feature>
<keyword evidence="3" id="KW-0539">Nucleus</keyword>
<dbReference type="AlphaFoldDB" id="A0A9W7W524"/>
<dbReference type="GO" id="GO:0008270">
    <property type="term" value="F:zinc ion binding"/>
    <property type="evidence" value="ECO:0007669"/>
    <property type="project" value="InterPro"/>
</dbReference>
<evidence type="ECO:0000256" key="2">
    <source>
        <dbReference type="ARBA" id="ARBA00022723"/>
    </source>
</evidence>
<evidence type="ECO:0000313" key="7">
    <source>
        <dbReference type="Proteomes" id="UP001138500"/>
    </source>
</evidence>
<dbReference type="GO" id="GO:0003677">
    <property type="term" value="F:DNA binding"/>
    <property type="evidence" value="ECO:0007669"/>
    <property type="project" value="InterPro"/>
</dbReference>
<dbReference type="Proteomes" id="UP001138500">
    <property type="component" value="Unassembled WGS sequence"/>
</dbReference>
<dbReference type="SMART" id="SM00906">
    <property type="entry name" value="Fungal_trans"/>
    <property type="match status" value="1"/>
</dbReference>
<reference evidence="6 7" key="2">
    <citation type="journal article" date="2021" name="Curr. Genet.">
        <title>Genetic response to nitrogen starvation in the aggressive Eucalyptus foliar pathogen Teratosphaeria destructans.</title>
        <authorList>
            <person name="Havenga M."/>
            <person name="Wingfield B.D."/>
            <person name="Wingfield M.J."/>
            <person name="Dreyer L.L."/>
            <person name="Roets F."/>
            <person name="Aylward J."/>
        </authorList>
    </citation>
    <scope>NUCLEOTIDE SEQUENCE [LARGE SCALE GENOMIC DNA]</scope>
    <source>
        <strain evidence="6">CMW44962</strain>
    </source>
</reference>
<keyword evidence="2" id="KW-0479">Metal-binding</keyword>
<dbReference type="CDD" id="cd00067">
    <property type="entry name" value="GAL4"/>
    <property type="match status" value="1"/>
</dbReference>
<sequence>MSGQQQNVDQSRPAMGRSPYYTHNLASTPVPPRPVAIAPASTNGKPAPASEASAVPTMNFTCVICARRKVKCDKTGPPCSTCKKSRLECFYEAPTPRKRKRKQADDVLDRLEQYERILKEHGLLEHGDSPSDVASHHHQVYTPAAAHGRTGKLLSGRGKSRYINSALWKNLGEDDFNPSSDEGEDDEDAEGAAIPAATPNDPVSAYLLSGGTSAYRTLLDYHPTYDIAMKLWNTYVSHVEPIAKLVHVPTGRALVARAAANPSTAAKATECLLFAIYHFAVVAMSDQECQEQLGQSRSYLRSRYYEAARQAMVNANFLRTSELKVLQAYILFLLSVRNRYDPHTFWILTGVAVRIAQRMGLHRDGEALGLKPFDVEMHRRIFWQLLPLDGMSAQVSGTDIAVTYDSWDTLQARNLNDEDIWPEMTEKPKERTGATDIAAIEKDLDELENTLESKFFRYCDIVEPLHCLTLAMGRGAMSMARLRLRLPRMRTEAHMNLEERKSVYALALRVMDYCNSVLSNPVLSRYSWHLQSFLQYDPLIWLLNEVRSGSPAVTDPAIVWNKVNKIFELHPQFMTQKRALNLAICKLTLRSWDTQPMNGRIVPEPGFITQLRAFLAKREGSSADNTPGNTSTSPWNPVDAPAGPPDANLVGKDVSNDAMYPTGMLLEDFDDDNFDWQFWDQLTRDPAAFSETFPTI</sequence>
<evidence type="ECO:0000256" key="4">
    <source>
        <dbReference type="SAM" id="MobiDB-lite"/>
    </source>
</evidence>
<organism evidence="6 7">
    <name type="scientific">Teratosphaeria destructans</name>
    <dbReference type="NCBI Taxonomy" id="418781"/>
    <lineage>
        <taxon>Eukaryota</taxon>
        <taxon>Fungi</taxon>
        <taxon>Dikarya</taxon>
        <taxon>Ascomycota</taxon>
        <taxon>Pezizomycotina</taxon>
        <taxon>Dothideomycetes</taxon>
        <taxon>Dothideomycetidae</taxon>
        <taxon>Mycosphaerellales</taxon>
        <taxon>Teratosphaeriaceae</taxon>
        <taxon>Teratosphaeria</taxon>
    </lineage>
</organism>
<gene>
    <name evidence="6" type="ORF">Tdes44962_MAKER08341</name>
</gene>
<dbReference type="CDD" id="cd12148">
    <property type="entry name" value="fungal_TF_MHR"/>
    <property type="match status" value="1"/>
</dbReference>
<dbReference type="Pfam" id="PF00172">
    <property type="entry name" value="Zn_clus"/>
    <property type="match status" value="1"/>
</dbReference>
<reference evidence="6 7" key="1">
    <citation type="journal article" date="2018" name="IMA Fungus">
        <title>IMA Genome-F 10: Nine draft genome sequences of Claviceps purpurea s.lat., including C. arundinis, C. humidiphila, and C. cf. spartinae, pseudomolecules for the pitch canker pathogen Fusarium circinatum, draft genome of Davidsoniella eucalypti, Grosmannia galeiformis, Quambalaria eucalypti, and Teratosphaeria destructans.</title>
        <authorList>
            <person name="Wingfield B.D."/>
            <person name="Liu M."/>
            <person name="Nguyen H.D."/>
            <person name="Lane F.A."/>
            <person name="Morgan S.W."/>
            <person name="De Vos L."/>
            <person name="Wilken P.M."/>
            <person name="Duong T.A."/>
            <person name="Aylward J."/>
            <person name="Coetzee M.P."/>
            <person name="Dadej K."/>
            <person name="De Beer Z.W."/>
            <person name="Findlay W."/>
            <person name="Havenga M."/>
            <person name="Kolarik M."/>
            <person name="Menzies J.G."/>
            <person name="Naidoo K."/>
            <person name="Pochopski O."/>
            <person name="Shoukouhi P."/>
            <person name="Santana Q.C."/>
            <person name="Seifert K.A."/>
            <person name="Soal N."/>
            <person name="Steenkamp E.T."/>
            <person name="Tatham C.T."/>
            <person name="van der Nest M.A."/>
            <person name="Wingfield M.J."/>
        </authorList>
    </citation>
    <scope>NUCLEOTIDE SEQUENCE [LARGE SCALE GENOMIC DNA]</scope>
    <source>
        <strain evidence="6">CMW44962</strain>
    </source>
</reference>
<dbReference type="GO" id="GO:0006351">
    <property type="term" value="P:DNA-templated transcription"/>
    <property type="evidence" value="ECO:0007669"/>
    <property type="project" value="InterPro"/>
</dbReference>
<dbReference type="Gene3D" id="4.10.240.10">
    <property type="entry name" value="Zn(2)-C6 fungal-type DNA-binding domain"/>
    <property type="match status" value="1"/>
</dbReference>
<evidence type="ECO:0000256" key="1">
    <source>
        <dbReference type="ARBA" id="ARBA00004123"/>
    </source>
</evidence>
<dbReference type="EMBL" id="RIBY02000780">
    <property type="protein sequence ID" value="KAH9837418.1"/>
    <property type="molecule type" value="Genomic_DNA"/>
</dbReference>
<feature type="compositionally biased region" description="Polar residues" evidence="4">
    <location>
        <begin position="1"/>
        <end position="10"/>
    </location>
</feature>
<accession>A0A9W7W524</accession>
<dbReference type="GO" id="GO:0000981">
    <property type="term" value="F:DNA-binding transcription factor activity, RNA polymerase II-specific"/>
    <property type="evidence" value="ECO:0007669"/>
    <property type="project" value="InterPro"/>
</dbReference>
<dbReference type="PANTHER" id="PTHR31001">
    <property type="entry name" value="UNCHARACTERIZED TRANSCRIPTIONAL REGULATORY PROTEIN"/>
    <property type="match status" value="1"/>
</dbReference>
<dbReference type="PROSITE" id="PS00463">
    <property type="entry name" value="ZN2_CY6_FUNGAL_1"/>
    <property type="match status" value="1"/>
</dbReference>
<protein>
    <submittedName>
        <fullName evidence="6">Transcriptional regulatory protein</fullName>
    </submittedName>
</protein>
<dbReference type="SMART" id="SM00066">
    <property type="entry name" value="GAL4"/>
    <property type="match status" value="1"/>
</dbReference>
<dbReference type="SUPFAM" id="SSF57701">
    <property type="entry name" value="Zn2/Cys6 DNA-binding domain"/>
    <property type="match status" value="1"/>
</dbReference>
<dbReference type="Pfam" id="PF04082">
    <property type="entry name" value="Fungal_trans"/>
    <property type="match status" value="1"/>
</dbReference>
<comment type="caution">
    <text evidence="6">The sequence shown here is derived from an EMBL/GenBank/DDBJ whole genome shotgun (WGS) entry which is preliminary data.</text>
</comment>
<dbReference type="InterPro" id="IPR007219">
    <property type="entry name" value="XnlR_reg_dom"/>
</dbReference>
<evidence type="ECO:0000256" key="3">
    <source>
        <dbReference type="ARBA" id="ARBA00023242"/>
    </source>
</evidence>
<feature type="region of interest" description="Disordered" evidence="4">
    <location>
        <begin position="173"/>
        <end position="198"/>
    </location>
</feature>
<proteinExistence type="predicted"/>
<feature type="region of interest" description="Disordered" evidence="4">
    <location>
        <begin position="620"/>
        <end position="652"/>
    </location>
</feature>
<evidence type="ECO:0000259" key="5">
    <source>
        <dbReference type="PROSITE" id="PS50048"/>
    </source>
</evidence>
<evidence type="ECO:0000313" key="6">
    <source>
        <dbReference type="EMBL" id="KAH9837418.1"/>
    </source>
</evidence>
<feature type="compositionally biased region" description="Acidic residues" evidence="4">
    <location>
        <begin position="173"/>
        <end position="190"/>
    </location>
</feature>
<dbReference type="InterPro" id="IPR050613">
    <property type="entry name" value="Sec_Metabolite_Reg"/>
</dbReference>
<dbReference type="PANTHER" id="PTHR31001:SF85">
    <property type="entry name" value="ZN(II)2CYS6 TRANSCRIPTION FACTOR (EUROFUNG)"/>
    <property type="match status" value="1"/>
</dbReference>